<comment type="caution">
    <text evidence="1">The sequence shown here is derived from an EMBL/GenBank/DDBJ whole genome shotgun (WGS) entry which is preliminary data.</text>
</comment>
<dbReference type="HOGENOM" id="CLU_2261405_0_0_6"/>
<protein>
    <submittedName>
        <fullName evidence="1">Uncharacterized protein</fullName>
    </submittedName>
</protein>
<name>F3CB53_PSESG</name>
<evidence type="ECO:0000313" key="2">
    <source>
        <dbReference type="Proteomes" id="UP000005466"/>
    </source>
</evidence>
<dbReference type="BioCyc" id="PSYR875330:G11XH-4937-MONOMER"/>
<dbReference type="Proteomes" id="UP000005466">
    <property type="component" value="Unassembled WGS sequence"/>
</dbReference>
<gene>
    <name evidence="1" type="ORF">Pgy4_25945</name>
</gene>
<proteinExistence type="predicted"/>
<sequence length="103" mass="11610">MQPGCWEVRVVKIDLVKCIRAASAGRALRSEELYRAFDHAEFRTVVAARGMNTLGRPDIAIQILAFKIEKRVQVDQLPRLPREAHRHVSVCFVTDTGVVDNVP</sequence>
<dbReference type="AlphaFoldDB" id="F3CB53"/>
<accession>F3CB53</accession>
<dbReference type="EMBL" id="ADWY01001257">
    <property type="protein sequence ID" value="EGH16495.1"/>
    <property type="molecule type" value="Genomic_DNA"/>
</dbReference>
<reference evidence="1 2" key="1">
    <citation type="journal article" date="2011" name="PLoS Pathog.">
        <title>Dynamic evolution of pathogenicity revealed by sequencing and comparative genomics of 19 Pseudomonas syringae isolates.</title>
        <authorList>
            <person name="Baltrus D.A."/>
            <person name="Nishimura M.T."/>
            <person name="Romanchuk A."/>
            <person name="Chang J.H."/>
            <person name="Mukhtar M.S."/>
            <person name="Cherkis K."/>
            <person name="Roach J."/>
            <person name="Grant S.R."/>
            <person name="Jones C.D."/>
            <person name="Dangl J.L."/>
        </authorList>
    </citation>
    <scope>NUCLEOTIDE SEQUENCE [LARGE SCALE GENOMIC DNA]</scope>
    <source>
        <strain evidence="2">race 4</strain>
    </source>
</reference>
<organism evidence="1 2">
    <name type="scientific">Pseudomonas savastanoi pv. glycinea str. race 4</name>
    <dbReference type="NCBI Taxonomy" id="875330"/>
    <lineage>
        <taxon>Bacteria</taxon>
        <taxon>Pseudomonadati</taxon>
        <taxon>Pseudomonadota</taxon>
        <taxon>Gammaproteobacteria</taxon>
        <taxon>Pseudomonadales</taxon>
        <taxon>Pseudomonadaceae</taxon>
        <taxon>Pseudomonas</taxon>
    </lineage>
</organism>
<evidence type="ECO:0000313" key="1">
    <source>
        <dbReference type="EMBL" id="EGH16495.1"/>
    </source>
</evidence>